<feature type="transmembrane region" description="Helical" evidence="7">
    <location>
        <begin position="105"/>
        <end position="132"/>
    </location>
</feature>
<evidence type="ECO:0000259" key="8">
    <source>
        <dbReference type="Pfam" id="PF01757"/>
    </source>
</evidence>
<gene>
    <name evidence="9" type="ORF">KUA55_09515</name>
</gene>
<keyword evidence="6 7" id="KW-0472">Membrane</keyword>
<feature type="transmembrane region" description="Helical" evidence="7">
    <location>
        <begin position="338"/>
        <end position="357"/>
    </location>
</feature>
<keyword evidence="3" id="KW-1003">Cell membrane</keyword>
<dbReference type="Pfam" id="PF01757">
    <property type="entry name" value="Acyl_transf_3"/>
    <property type="match status" value="1"/>
</dbReference>
<keyword evidence="10" id="KW-1185">Reference proteome</keyword>
<keyword evidence="9" id="KW-0808">Transferase</keyword>
<organism evidence="9 10">
    <name type="scientific">Enterococcus alishanensis</name>
    <dbReference type="NCBI Taxonomy" id="1303817"/>
    <lineage>
        <taxon>Bacteria</taxon>
        <taxon>Bacillati</taxon>
        <taxon>Bacillota</taxon>
        <taxon>Bacilli</taxon>
        <taxon>Lactobacillales</taxon>
        <taxon>Enterococcaceae</taxon>
        <taxon>Enterococcus</taxon>
    </lineage>
</organism>
<comment type="similarity">
    <text evidence="2">Belongs to the acyltransferase 3 family.</text>
</comment>
<evidence type="ECO:0000256" key="7">
    <source>
        <dbReference type="SAM" id="Phobius"/>
    </source>
</evidence>
<keyword evidence="4 7" id="KW-0812">Transmembrane</keyword>
<proteinExistence type="inferred from homology"/>
<name>A0ABS6TDA3_9ENTE</name>
<feature type="transmembrane region" description="Helical" evidence="7">
    <location>
        <begin position="214"/>
        <end position="236"/>
    </location>
</feature>
<sequence>MNGKMLDSVKYIAAILVICVHCQPISGLPEVNYFVKNILCRWAVPFFFISSAYFVRRGMDNNGNYLPVYLKRLTQSYLWWSVIFIPIGLDWLHQNLTLSKELLPLALIFGLIHVGTYYHLWYIPALILSLFIATKFLKHFSYKLLLIIATFLYSFGSIETYYGLIPNGWLKELFDVVIQIFFTTRSGLLFGLIFVGIGFFIYDYQEKLLLRYRQIFFLTGLFFAMMVLEGILLYSVDKLDMNFLFMLIPFSFCLFISLLFFPKQLSFDTGKIRLLSKYYYFVHPICIVIVEEAAKAFQMSWLNQGIISFCLIFLFTHLICLMVIYIKQQNLRKKYIGGAMFFGMLATLALAGTIYQFKPVEVLLKFELVPCLWLTTSMLGYFILTKGVGTNDESTGVAAK</sequence>
<evidence type="ECO:0000256" key="4">
    <source>
        <dbReference type="ARBA" id="ARBA00022692"/>
    </source>
</evidence>
<feature type="transmembrane region" description="Helical" evidence="7">
    <location>
        <begin position="176"/>
        <end position="202"/>
    </location>
</feature>
<keyword evidence="9" id="KW-0012">Acyltransferase</keyword>
<comment type="caution">
    <text evidence="9">The sequence shown here is derived from an EMBL/GenBank/DDBJ whole genome shotgun (WGS) entry which is preliminary data.</text>
</comment>
<dbReference type="PANTHER" id="PTHR40074:SF2">
    <property type="entry name" value="O-ACETYLTRANSFERASE WECH"/>
    <property type="match status" value="1"/>
</dbReference>
<dbReference type="Proteomes" id="UP000774130">
    <property type="component" value="Unassembled WGS sequence"/>
</dbReference>
<evidence type="ECO:0000256" key="2">
    <source>
        <dbReference type="ARBA" id="ARBA00007400"/>
    </source>
</evidence>
<feature type="domain" description="Acyltransferase 3" evidence="8">
    <location>
        <begin position="6"/>
        <end position="323"/>
    </location>
</feature>
<feature type="transmembrane region" description="Helical" evidence="7">
    <location>
        <begin position="144"/>
        <end position="164"/>
    </location>
</feature>
<protein>
    <submittedName>
        <fullName evidence="9">Acyltransferase</fullName>
    </submittedName>
</protein>
<evidence type="ECO:0000256" key="1">
    <source>
        <dbReference type="ARBA" id="ARBA00004651"/>
    </source>
</evidence>
<comment type="subcellular location">
    <subcellularLocation>
        <location evidence="1">Cell membrane</location>
        <topology evidence="1">Multi-pass membrane protein</topology>
    </subcellularLocation>
</comment>
<feature type="transmembrane region" description="Helical" evidence="7">
    <location>
        <begin position="76"/>
        <end position="93"/>
    </location>
</feature>
<dbReference type="PANTHER" id="PTHR40074">
    <property type="entry name" value="O-ACETYLTRANSFERASE WECH"/>
    <property type="match status" value="1"/>
</dbReference>
<dbReference type="GO" id="GO:0016746">
    <property type="term" value="F:acyltransferase activity"/>
    <property type="evidence" value="ECO:0007669"/>
    <property type="project" value="UniProtKB-KW"/>
</dbReference>
<feature type="transmembrane region" description="Helical" evidence="7">
    <location>
        <begin position="242"/>
        <end position="262"/>
    </location>
</feature>
<feature type="transmembrane region" description="Helical" evidence="7">
    <location>
        <begin position="363"/>
        <end position="384"/>
    </location>
</feature>
<feature type="transmembrane region" description="Helical" evidence="7">
    <location>
        <begin position="38"/>
        <end position="55"/>
    </location>
</feature>
<accession>A0ABS6TDA3</accession>
<reference evidence="9 10" key="1">
    <citation type="submission" date="2021-06" db="EMBL/GenBank/DDBJ databases">
        <title>Enterococcus alishanensis sp. nov., a novel lactic acid bacterium isolated from fresh coffee beans.</title>
        <authorList>
            <person name="Chen Y.-S."/>
        </authorList>
    </citation>
    <scope>NUCLEOTIDE SEQUENCE [LARGE SCALE GENOMIC DNA]</scope>
    <source>
        <strain evidence="9 10">ALS3</strain>
    </source>
</reference>
<dbReference type="InterPro" id="IPR002656">
    <property type="entry name" value="Acyl_transf_3_dom"/>
</dbReference>
<dbReference type="EMBL" id="JAHUZB010000003">
    <property type="protein sequence ID" value="MBV7390919.1"/>
    <property type="molecule type" value="Genomic_DNA"/>
</dbReference>
<evidence type="ECO:0000256" key="6">
    <source>
        <dbReference type="ARBA" id="ARBA00023136"/>
    </source>
</evidence>
<evidence type="ECO:0000313" key="10">
    <source>
        <dbReference type="Proteomes" id="UP000774130"/>
    </source>
</evidence>
<feature type="transmembrane region" description="Helical" evidence="7">
    <location>
        <begin position="306"/>
        <end position="326"/>
    </location>
</feature>
<keyword evidence="5 7" id="KW-1133">Transmembrane helix</keyword>
<evidence type="ECO:0000313" key="9">
    <source>
        <dbReference type="EMBL" id="MBV7390919.1"/>
    </source>
</evidence>
<evidence type="ECO:0000256" key="5">
    <source>
        <dbReference type="ARBA" id="ARBA00022989"/>
    </source>
</evidence>
<evidence type="ECO:0000256" key="3">
    <source>
        <dbReference type="ARBA" id="ARBA00022475"/>
    </source>
</evidence>
<feature type="transmembrane region" description="Helical" evidence="7">
    <location>
        <begin position="274"/>
        <end position="294"/>
    </location>
</feature>